<accession>A0AAE9YX33</accession>
<evidence type="ECO:0000313" key="3">
    <source>
        <dbReference type="Proteomes" id="UP000032568"/>
    </source>
</evidence>
<dbReference type="RefSeq" id="WP_044830998.1">
    <property type="nucleotide sequence ID" value="NZ_CP059736.1"/>
</dbReference>
<keyword evidence="1" id="KW-0472">Membrane</keyword>
<name>A0AAE9YX33_9GAMM</name>
<dbReference type="AlphaFoldDB" id="A0AAE9YX33"/>
<dbReference type="KEGG" id="tact:SG35_030730"/>
<feature type="transmembrane region" description="Helical" evidence="1">
    <location>
        <begin position="94"/>
        <end position="113"/>
    </location>
</feature>
<feature type="transmembrane region" description="Helical" evidence="1">
    <location>
        <begin position="182"/>
        <end position="203"/>
    </location>
</feature>
<dbReference type="EMBL" id="CP059736">
    <property type="protein sequence ID" value="WDE02137.1"/>
    <property type="molecule type" value="Genomic_DNA"/>
</dbReference>
<proteinExistence type="predicted"/>
<evidence type="ECO:0000256" key="1">
    <source>
        <dbReference type="SAM" id="Phobius"/>
    </source>
</evidence>
<keyword evidence="1" id="KW-0812">Transmembrane</keyword>
<gene>
    <name evidence="2" type="ORF">SG35_030730</name>
</gene>
<keyword evidence="1" id="KW-1133">Transmembrane helix</keyword>
<feature type="transmembrane region" description="Helical" evidence="1">
    <location>
        <begin position="52"/>
        <end position="74"/>
    </location>
</feature>
<keyword evidence="3" id="KW-1185">Reference proteome</keyword>
<reference evidence="2 3" key="2">
    <citation type="journal article" date="2022" name="Mar. Drugs">
        <title>Bioassay-Guided Fractionation Leads to the Detection of Cholic Acid Generated by the Rare Thalassomonas sp.</title>
        <authorList>
            <person name="Pheiffer F."/>
            <person name="Schneider Y.K."/>
            <person name="Hansen E.H."/>
            <person name="Andersen J.H."/>
            <person name="Isaksson J."/>
            <person name="Busche T."/>
            <person name="R C."/>
            <person name="Kalinowski J."/>
            <person name="Zyl L.V."/>
            <person name="Trindade M."/>
        </authorList>
    </citation>
    <scope>NUCLEOTIDE SEQUENCE [LARGE SCALE GENOMIC DNA]</scope>
    <source>
        <strain evidence="2 3">A5K-106</strain>
    </source>
</reference>
<protein>
    <submittedName>
        <fullName evidence="2">Uncharacterized protein</fullName>
    </submittedName>
</protein>
<feature type="transmembrane region" description="Helical" evidence="1">
    <location>
        <begin position="12"/>
        <end position="45"/>
    </location>
</feature>
<dbReference type="Proteomes" id="UP000032568">
    <property type="component" value="Chromosome pTact"/>
</dbReference>
<evidence type="ECO:0000313" key="2">
    <source>
        <dbReference type="EMBL" id="WDE02137.1"/>
    </source>
</evidence>
<feature type="transmembrane region" description="Helical" evidence="1">
    <location>
        <begin position="134"/>
        <end position="157"/>
    </location>
</feature>
<sequence length="222" mass="25488">MSAVKTEGIFKLALIIAIVTFAIVSRNTLLITIVFSVSIFAVMFINRDDINIVHLCAGFIIIKAVERAIFIFAIEPGFSEVYADETRSTVWLGAAMFTTHFITDLFLFYMVLLRAPFTRARLTAQNKPIDKVRLYKAEVAFASLFSVFMFIDLLALVENFIRHLNEIGFSMEVAQIFSGWNWVYYGYLDMKSMLTGCAFMLLWSMSTEISREQYHRQFELNA</sequence>
<organism evidence="2 3">
    <name type="scientific">Thalassomonas actiniarum</name>
    <dbReference type="NCBI Taxonomy" id="485447"/>
    <lineage>
        <taxon>Bacteria</taxon>
        <taxon>Pseudomonadati</taxon>
        <taxon>Pseudomonadota</taxon>
        <taxon>Gammaproteobacteria</taxon>
        <taxon>Alteromonadales</taxon>
        <taxon>Colwelliaceae</taxon>
        <taxon>Thalassomonas</taxon>
    </lineage>
</organism>
<reference evidence="2 3" key="1">
    <citation type="journal article" date="2015" name="Genome Announc.">
        <title>Draft Genome Sequences of Marine Isolates of Thalassomonas viridans and Thalassomonas actiniarum.</title>
        <authorList>
            <person name="Olonade I."/>
            <person name="van Zyl L.J."/>
            <person name="Trindade M."/>
        </authorList>
    </citation>
    <scope>NUCLEOTIDE SEQUENCE [LARGE SCALE GENOMIC DNA]</scope>
    <source>
        <strain evidence="2 3">A5K-106</strain>
    </source>
</reference>